<dbReference type="NCBIfam" id="TIGR02198">
    <property type="entry name" value="rfaE_dom_I"/>
    <property type="match status" value="1"/>
</dbReference>
<protein>
    <recommendedName>
        <fullName evidence="3">Carbohydrate kinase PfkB domain-containing protein</fullName>
    </recommendedName>
</protein>
<evidence type="ECO:0000313" key="4">
    <source>
        <dbReference type="EMBL" id="OGW99177.1"/>
    </source>
</evidence>
<dbReference type="InterPro" id="IPR029056">
    <property type="entry name" value="Ribokinase-like"/>
</dbReference>
<evidence type="ECO:0000259" key="3">
    <source>
        <dbReference type="Pfam" id="PF00294"/>
    </source>
</evidence>
<comment type="caution">
    <text evidence="4">The sequence shown here is derived from an EMBL/GenBank/DDBJ whole genome shotgun (WGS) entry which is preliminary data.</text>
</comment>
<keyword evidence="2" id="KW-0418">Kinase</keyword>
<keyword evidence="1" id="KW-0808">Transferase</keyword>
<proteinExistence type="predicted"/>
<dbReference type="PROSITE" id="PS00583">
    <property type="entry name" value="PFKB_KINASES_1"/>
    <property type="match status" value="1"/>
</dbReference>
<organism evidence="4 5">
    <name type="scientific">Candidatus Danuiimicrobium aquiferis</name>
    <dbReference type="NCBI Taxonomy" id="1801832"/>
    <lineage>
        <taxon>Bacteria</taxon>
        <taxon>Pseudomonadati</taxon>
        <taxon>Candidatus Omnitrophota</taxon>
        <taxon>Candidatus Danuiimicrobium</taxon>
    </lineage>
</organism>
<evidence type="ECO:0000256" key="1">
    <source>
        <dbReference type="ARBA" id="ARBA00022679"/>
    </source>
</evidence>
<dbReference type="InterPro" id="IPR011611">
    <property type="entry name" value="PfkB_dom"/>
</dbReference>
<dbReference type="GO" id="GO:0016773">
    <property type="term" value="F:phosphotransferase activity, alcohol group as acceptor"/>
    <property type="evidence" value="ECO:0007669"/>
    <property type="project" value="InterPro"/>
</dbReference>
<dbReference type="CDD" id="cd01172">
    <property type="entry name" value="RfaE_like"/>
    <property type="match status" value="1"/>
</dbReference>
<dbReference type="FunFam" id="3.40.1190.20:FF:000002">
    <property type="entry name" value="Bifunctional protein HldE"/>
    <property type="match status" value="1"/>
</dbReference>
<dbReference type="SUPFAM" id="SSF53613">
    <property type="entry name" value="Ribokinase-like"/>
    <property type="match status" value="1"/>
</dbReference>
<dbReference type="InterPro" id="IPR002173">
    <property type="entry name" value="Carboh/pur_kinase_PfkB_CS"/>
</dbReference>
<dbReference type="PANTHER" id="PTHR46969">
    <property type="entry name" value="BIFUNCTIONAL PROTEIN HLDE"/>
    <property type="match status" value="1"/>
</dbReference>
<evidence type="ECO:0000313" key="5">
    <source>
        <dbReference type="Proteomes" id="UP000178187"/>
    </source>
</evidence>
<evidence type="ECO:0000256" key="2">
    <source>
        <dbReference type="ARBA" id="ARBA00022777"/>
    </source>
</evidence>
<dbReference type="Gene3D" id="3.40.1190.20">
    <property type="match status" value="1"/>
</dbReference>
<accession>A0A1G1L203</accession>
<dbReference type="PANTHER" id="PTHR46969:SF1">
    <property type="entry name" value="BIFUNCTIONAL PROTEIN HLDE"/>
    <property type="match status" value="1"/>
</dbReference>
<dbReference type="GO" id="GO:0033785">
    <property type="term" value="F:heptose 7-phosphate kinase activity"/>
    <property type="evidence" value="ECO:0007669"/>
    <property type="project" value="TreeGrafter"/>
</dbReference>
<dbReference type="InterPro" id="IPR011913">
    <property type="entry name" value="RfaE_dom_I"/>
</dbReference>
<dbReference type="AlphaFoldDB" id="A0A1G1L203"/>
<feature type="domain" description="Carbohydrate kinase PfkB" evidence="3">
    <location>
        <begin position="31"/>
        <end position="334"/>
    </location>
</feature>
<gene>
    <name evidence="4" type="ORF">A3G33_10115</name>
</gene>
<reference evidence="4 5" key="1">
    <citation type="journal article" date="2016" name="Nat. Commun.">
        <title>Thousands of microbial genomes shed light on interconnected biogeochemical processes in an aquifer system.</title>
        <authorList>
            <person name="Anantharaman K."/>
            <person name="Brown C.T."/>
            <person name="Hug L.A."/>
            <person name="Sharon I."/>
            <person name="Castelle C.J."/>
            <person name="Probst A.J."/>
            <person name="Thomas B.C."/>
            <person name="Singh A."/>
            <person name="Wilkins M.J."/>
            <person name="Karaoz U."/>
            <person name="Brodie E.L."/>
            <person name="Williams K.H."/>
            <person name="Hubbard S.S."/>
            <person name="Banfield J.F."/>
        </authorList>
    </citation>
    <scope>NUCLEOTIDE SEQUENCE [LARGE SCALE GENOMIC DNA]</scope>
</reference>
<dbReference type="GO" id="GO:0005829">
    <property type="term" value="C:cytosol"/>
    <property type="evidence" value="ECO:0007669"/>
    <property type="project" value="TreeGrafter"/>
</dbReference>
<dbReference type="EMBL" id="MHFR01000013">
    <property type="protein sequence ID" value="OGW99177.1"/>
    <property type="molecule type" value="Genomic_DNA"/>
</dbReference>
<dbReference type="Pfam" id="PF00294">
    <property type="entry name" value="PfkB"/>
    <property type="match status" value="1"/>
</dbReference>
<name>A0A1G1L203_9BACT</name>
<dbReference type="Proteomes" id="UP000178187">
    <property type="component" value="Unassembled WGS sequence"/>
</dbReference>
<sequence length="358" mass="39251">MKKTKVAKNSNGFLDFSKERLLTIIQRFSQTRILVIGDFILDEFVWGSVERISPEAPVPVVSVNRESFVPGGALNVANNIRTLGGNVSPCGLVGRDLWGRMLVREMRREGVETGGVIYDANRRTTLKTRVVAHSQQVVRFDREDTQEISNEDLKRLLNHVRRALPEMDVVIIEDYGKGLIVPKLLTEVLKVAKKLKKPVLVDPKEKHFAYYRGVTAMTPNRKEAIAAYIQANGPVENGKKPDLHEVGKTLLKHFSSQAMLMTLGEEGMLLFERDGSITKIPTMAKEVYDVSGAGDTVIAVLAMAMAAGASMKEAALISNHAAGIVVGKLGTATVTSEELISAIIANQPKLKKMVLAHA</sequence>
<dbReference type="GO" id="GO:0033786">
    <property type="term" value="F:heptose-1-phosphate adenylyltransferase activity"/>
    <property type="evidence" value="ECO:0007669"/>
    <property type="project" value="TreeGrafter"/>
</dbReference>